<dbReference type="PANTHER" id="PTHR36156">
    <property type="entry name" value="SLR2101 PROTEIN"/>
    <property type="match status" value="1"/>
</dbReference>
<dbReference type="OrthoDB" id="5840532at2759"/>
<dbReference type="InterPro" id="IPR011051">
    <property type="entry name" value="RmlC_Cupin_sf"/>
</dbReference>
<dbReference type="Gene3D" id="2.60.120.10">
    <property type="entry name" value="Jelly Rolls"/>
    <property type="match status" value="1"/>
</dbReference>
<dbReference type="EMBL" id="KZ678134">
    <property type="protein sequence ID" value="PSN68225.1"/>
    <property type="molecule type" value="Genomic_DNA"/>
</dbReference>
<dbReference type="InterPro" id="IPR014710">
    <property type="entry name" value="RmlC-like_jellyroll"/>
</dbReference>
<feature type="domain" description="Cupin type-2" evidence="2">
    <location>
        <begin position="84"/>
        <end position="144"/>
    </location>
</feature>
<evidence type="ECO:0000259" key="2">
    <source>
        <dbReference type="Pfam" id="PF07883"/>
    </source>
</evidence>
<dbReference type="InterPro" id="IPR013096">
    <property type="entry name" value="Cupin_2"/>
</dbReference>
<dbReference type="SUPFAM" id="SSF51182">
    <property type="entry name" value="RmlC-like cupins"/>
    <property type="match status" value="1"/>
</dbReference>
<evidence type="ECO:0000256" key="1">
    <source>
        <dbReference type="SAM" id="MobiDB-lite"/>
    </source>
</evidence>
<feature type="compositionally biased region" description="Polar residues" evidence="1">
    <location>
        <begin position="10"/>
        <end position="19"/>
    </location>
</feature>
<dbReference type="PANTHER" id="PTHR36156:SF2">
    <property type="entry name" value="CUPIN TYPE-2 DOMAIN-CONTAINING PROTEIN"/>
    <property type="match status" value="1"/>
</dbReference>
<organism evidence="3 4">
    <name type="scientific">Corynespora cassiicola Philippines</name>
    <dbReference type="NCBI Taxonomy" id="1448308"/>
    <lineage>
        <taxon>Eukaryota</taxon>
        <taxon>Fungi</taxon>
        <taxon>Dikarya</taxon>
        <taxon>Ascomycota</taxon>
        <taxon>Pezizomycotina</taxon>
        <taxon>Dothideomycetes</taxon>
        <taxon>Pleosporomycetidae</taxon>
        <taxon>Pleosporales</taxon>
        <taxon>Corynesporascaceae</taxon>
        <taxon>Corynespora</taxon>
    </lineage>
</organism>
<evidence type="ECO:0000313" key="4">
    <source>
        <dbReference type="Proteomes" id="UP000240883"/>
    </source>
</evidence>
<protein>
    <recommendedName>
        <fullName evidence="2">Cupin type-2 domain-containing protein</fullName>
    </recommendedName>
</protein>
<dbReference type="CDD" id="cd02231">
    <property type="entry name" value="cupin_BLL6423-like"/>
    <property type="match status" value="1"/>
</dbReference>
<accession>A0A2T2NS07</accession>
<proteinExistence type="predicted"/>
<keyword evidence="4" id="KW-1185">Reference proteome</keyword>
<dbReference type="STRING" id="1448308.A0A2T2NS07"/>
<evidence type="ECO:0000313" key="3">
    <source>
        <dbReference type="EMBL" id="PSN68225.1"/>
    </source>
</evidence>
<dbReference type="AlphaFoldDB" id="A0A2T2NS07"/>
<name>A0A2T2NS07_CORCC</name>
<dbReference type="Proteomes" id="UP000240883">
    <property type="component" value="Unassembled WGS sequence"/>
</dbReference>
<feature type="region of interest" description="Disordered" evidence="1">
    <location>
        <begin position="1"/>
        <end position="28"/>
    </location>
</feature>
<dbReference type="Pfam" id="PF07883">
    <property type="entry name" value="Cupin_2"/>
    <property type="match status" value="1"/>
</dbReference>
<sequence length="176" mass="19177">MAQELRQPNRFITSHNENGQAVFDTSIPPPLPAQEMGSVKFHLGYATTTMPVDLKDGADVNAYSSFLSGPPPGIYVPGGSVMRIVDVKPGGESLMHRTESLDYGVVLEGEIELVLDSGESKVLQRGDISVQRGTRHQWKNASQTEWGRMLFMSLEATPVEINGKMLAEDDSMGVAK</sequence>
<gene>
    <name evidence="3" type="ORF">BS50DRAFT_620594</name>
</gene>
<dbReference type="InterPro" id="IPR047142">
    <property type="entry name" value="OryJ/VirC-like"/>
</dbReference>
<reference evidence="3 4" key="1">
    <citation type="journal article" date="2018" name="Front. Microbiol.">
        <title>Genome-Wide Analysis of Corynespora cassiicola Leaf Fall Disease Putative Effectors.</title>
        <authorList>
            <person name="Lopez D."/>
            <person name="Ribeiro S."/>
            <person name="Label P."/>
            <person name="Fumanal B."/>
            <person name="Venisse J.S."/>
            <person name="Kohler A."/>
            <person name="de Oliveira R.R."/>
            <person name="Labutti K."/>
            <person name="Lipzen A."/>
            <person name="Lail K."/>
            <person name="Bauer D."/>
            <person name="Ohm R.A."/>
            <person name="Barry K.W."/>
            <person name="Spatafora J."/>
            <person name="Grigoriev I.V."/>
            <person name="Martin F.M."/>
            <person name="Pujade-Renaud V."/>
        </authorList>
    </citation>
    <scope>NUCLEOTIDE SEQUENCE [LARGE SCALE GENOMIC DNA]</scope>
    <source>
        <strain evidence="3 4">Philippines</strain>
    </source>
</reference>